<dbReference type="EMBL" id="BMYM01000001">
    <property type="protein sequence ID" value="GHD29861.1"/>
    <property type="molecule type" value="Genomic_DNA"/>
</dbReference>
<comment type="subcellular location">
    <subcellularLocation>
        <location evidence="1">Cytoplasm</location>
    </subcellularLocation>
</comment>
<dbReference type="InterPro" id="IPR027396">
    <property type="entry name" value="DsrEFH-like"/>
</dbReference>
<evidence type="ECO:0000256" key="1">
    <source>
        <dbReference type="ARBA" id="ARBA00004496"/>
    </source>
</evidence>
<dbReference type="PANTHER" id="PTHR34874">
    <property type="entry name" value="PROTEIN YCHN"/>
    <property type="match status" value="1"/>
</dbReference>
<dbReference type="GO" id="GO:0097163">
    <property type="term" value="F:sulfur carrier activity"/>
    <property type="evidence" value="ECO:0007669"/>
    <property type="project" value="TreeGrafter"/>
</dbReference>
<dbReference type="AlphaFoldDB" id="A0A918XGK2"/>
<dbReference type="GO" id="GO:0016783">
    <property type="term" value="F:sulfurtransferase activity"/>
    <property type="evidence" value="ECO:0007669"/>
    <property type="project" value="InterPro"/>
</dbReference>
<reference evidence="5" key="2">
    <citation type="submission" date="2020-09" db="EMBL/GenBank/DDBJ databases">
        <authorList>
            <person name="Sun Q."/>
            <person name="Kim S."/>
        </authorList>
    </citation>
    <scope>NUCLEOTIDE SEQUENCE</scope>
    <source>
        <strain evidence="5">KCTC 23430</strain>
    </source>
</reference>
<comment type="similarity">
    <text evidence="2">Belongs to the DsrE/TusD family.</text>
</comment>
<dbReference type="Proteomes" id="UP000644693">
    <property type="component" value="Unassembled WGS sequence"/>
</dbReference>
<dbReference type="GO" id="GO:1990228">
    <property type="term" value="C:sulfurtransferase complex"/>
    <property type="evidence" value="ECO:0007669"/>
    <property type="project" value="TreeGrafter"/>
</dbReference>
<accession>A0A918XGK2</accession>
<keyword evidence="4" id="KW-0808">Transferase</keyword>
<evidence type="ECO:0000313" key="5">
    <source>
        <dbReference type="EMBL" id="GHD29861.1"/>
    </source>
</evidence>
<organism evidence="5 6">
    <name type="scientific">Parahalioglobus pacificus</name>
    <dbReference type="NCBI Taxonomy" id="930806"/>
    <lineage>
        <taxon>Bacteria</taxon>
        <taxon>Pseudomonadati</taxon>
        <taxon>Pseudomonadota</taxon>
        <taxon>Gammaproteobacteria</taxon>
        <taxon>Cellvibrionales</taxon>
        <taxon>Halieaceae</taxon>
        <taxon>Parahalioglobus</taxon>
    </lineage>
</organism>
<sequence>MNYALLVLASPASGTSNLTAARFARELVKQGHTLSRVFFHDAGTETGLVSRVMPQDETDARALWRELSTHHNTELVLCIASSLRHGVLDTTEAERYERTNTIDPAFVIGGLGLLVEASETADRLITFGASV</sequence>
<keyword evidence="6" id="KW-1185">Reference proteome</keyword>
<dbReference type="RefSeq" id="WP_189475901.1">
    <property type="nucleotide sequence ID" value="NZ_BMYM01000001.1"/>
</dbReference>
<evidence type="ECO:0000256" key="3">
    <source>
        <dbReference type="ARBA" id="ARBA00022490"/>
    </source>
</evidence>
<dbReference type="GO" id="GO:0002143">
    <property type="term" value="P:tRNA wobble position uridine thiolation"/>
    <property type="evidence" value="ECO:0007669"/>
    <property type="project" value="TreeGrafter"/>
</dbReference>
<reference evidence="5" key="1">
    <citation type="journal article" date="2014" name="Int. J. Syst. Evol. Microbiol.">
        <title>Complete genome sequence of Corynebacterium casei LMG S-19264T (=DSM 44701T), isolated from a smear-ripened cheese.</title>
        <authorList>
            <consortium name="US DOE Joint Genome Institute (JGI-PGF)"/>
            <person name="Walter F."/>
            <person name="Albersmeier A."/>
            <person name="Kalinowski J."/>
            <person name="Ruckert C."/>
        </authorList>
    </citation>
    <scope>NUCLEOTIDE SEQUENCE</scope>
    <source>
        <strain evidence="5">KCTC 23430</strain>
    </source>
</reference>
<keyword evidence="3" id="KW-0963">Cytoplasm</keyword>
<dbReference type="Gene3D" id="3.40.1260.10">
    <property type="entry name" value="DsrEFH-like"/>
    <property type="match status" value="1"/>
</dbReference>
<name>A0A918XGK2_9GAMM</name>
<dbReference type="InterPro" id="IPR017463">
    <property type="entry name" value="Sulphur_relay_TusD/DsrE"/>
</dbReference>
<gene>
    <name evidence="5" type="ORF">GCM10007053_11030</name>
</gene>
<evidence type="ECO:0000313" key="6">
    <source>
        <dbReference type="Proteomes" id="UP000644693"/>
    </source>
</evidence>
<dbReference type="SUPFAM" id="SSF75169">
    <property type="entry name" value="DsrEFH-like"/>
    <property type="match status" value="1"/>
</dbReference>
<proteinExistence type="inferred from homology"/>
<evidence type="ECO:0000256" key="4">
    <source>
        <dbReference type="ARBA" id="ARBA00022679"/>
    </source>
</evidence>
<dbReference type="NCBIfam" id="NF001237">
    <property type="entry name" value="PRK00207.1"/>
    <property type="match status" value="1"/>
</dbReference>
<dbReference type="Pfam" id="PF02635">
    <property type="entry name" value="DsrE"/>
    <property type="match status" value="1"/>
</dbReference>
<dbReference type="PANTHER" id="PTHR34874:SF3">
    <property type="entry name" value="SULFURTRANSFERASE TUSD"/>
    <property type="match status" value="1"/>
</dbReference>
<dbReference type="InterPro" id="IPR003787">
    <property type="entry name" value="Sulphur_relay_DsrE/F-like"/>
</dbReference>
<dbReference type="NCBIfam" id="TIGR03012">
    <property type="entry name" value="sulf_tusD_dsrE"/>
    <property type="match status" value="1"/>
</dbReference>
<protein>
    <submittedName>
        <fullName evidence="5">Sulfurtransferase TusD</fullName>
    </submittedName>
</protein>
<evidence type="ECO:0000256" key="2">
    <source>
        <dbReference type="ARBA" id="ARBA00007067"/>
    </source>
</evidence>
<comment type="caution">
    <text evidence="5">The sequence shown here is derived from an EMBL/GenBank/DDBJ whole genome shotgun (WGS) entry which is preliminary data.</text>
</comment>